<dbReference type="OrthoDB" id="194359at2"/>
<evidence type="ECO:0000313" key="2">
    <source>
        <dbReference type="Proteomes" id="UP000238701"/>
    </source>
</evidence>
<proteinExistence type="predicted"/>
<protein>
    <submittedName>
        <fullName evidence="1">Uncharacterized protein</fullName>
    </submittedName>
</protein>
<dbReference type="EMBL" id="OMOD01000188">
    <property type="protein sequence ID" value="SPF48925.1"/>
    <property type="molecule type" value="Genomic_DNA"/>
</dbReference>
<reference evidence="2" key="1">
    <citation type="submission" date="2018-02" db="EMBL/GenBank/DDBJ databases">
        <authorList>
            <person name="Hausmann B."/>
        </authorList>
    </citation>
    <scope>NUCLEOTIDE SEQUENCE [LARGE SCALE GENOMIC DNA]</scope>
    <source>
        <strain evidence="2">Peat soil MAG SbA1</strain>
    </source>
</reference>
<gene>
    <name evidence="1" type="ORF">SBA1_90061</name>
</gene>
<dbReference type="Proteomes" id="UP000238701">
    <property type="component" value="Unassembled WGS sequence"/>
</dbReference>
<evidence type="ECO:0000313" key="1">
    <source>
        <dbReference type="EMBL" id="SPF48925.1"/>
    </source>
</evidence>
<name>A0A2U3LAE8_9BACT</name>
<sequence length="187" mass="20838">MSLHPQDVVVVLKLIANRSAGKRGTYAELGKDLFMSASQVFRSVNRAETAHLLSAPTIPPPPELGEEPPRVWMWPNNNNLKEFLIHGAKYAFPVQRGGPTRGIPTAEAAPPLKEHFAQDFPLPPVWPHAAGPFRGIAFSPLYKNVPQAALRDLKLYELLALVDAIREGRAREREIAIRELTLRIDSR</sequence>
<dbReference type="AlphaFoldDB" id="A0A2U3LAE8"/>
<organism evidence="1 2">
    <name type="scientific">Candidatus Sulfotelmatobacter kueseliae</name>
    <dbReference type="NCBI Taxonomy" id="2042962"/>
    <lineage>
        <taxon>Bacteria</taxon>
        <taxon>Pseudomonadati</taxon>
        <taxon>Acidobacteriota</taxon>
        <taxon>Terriglobia</taxon>
        <taxon>Terriglobales</taxon>
        <taxon>Candidatus Korobacteraceae</taxon>
        <taxon>Candidatus Sulfotelmatobacter</taxon>
    </lineage>
</organism>
<accession>A0A2U3LAE8</accession>